<name>A0A838AAN9_9PSEU</name>
<keyword evidence="2" id="KW-1185">Reference proteome</keyword>
<reference evidence="1 2" key="1">
    <citation type="submission" date="2020-07" db="EMBL/GenBank/DDBJ databases">
        <title>Genome of Haloechinothrix sp.</title>
        <authorList>
            <person name="Tang S.-K."/>
            <person name="Yang L."/>
            <person name="Zhu W.-Y."/>
        </authorList>
    </citation>
    <scope>NUCLEOTIDE SEQUENCE [LARGE SCALE GENOMIC DNA]</scope>
    <source>
        <strain evidence="1 2">YIM 98757</strain>
    </source>
</reference>
<proteinExistence type="predicted"/>
<evidence type="ECO:0000313" key="1">
    <source>
        <dbReference type="EMBL" id="MBA0126304.1"/>
    </source>
</evidence>
<dbReference type="AlphaFoldDB" id="A0A838AAN9"/>
<accession>A0A838AAN9</accession>
<gene>
    <name evidence="1" type="ORF">H0B56_12200</name>
</gene>
<evidence type="ECO:0000313" key="2">
    <source>
        <dbReference type="Proteomes" id="UP000582974"/>
    </source>
</evidence>
<sequence length="46" mass="4972">MLILLLITALVGYIAWCERRDLGLGVIDRGATDPGLRSAERSDDVG</sequence>
<organism evidence="1 2">
    <name type="scientific">Haloechinothrix aidingensis</name>
    <dbReference type="NCBI Taxonomy" id="2752311"/>
    <lineage>
        <taxon>Bacteria</taxon>
        <taxon>Bacillati</taxon>
        <taxon>Actinomycetota</taxon>
        <taxon>Actinomycetes</taxon>
        <taxon>Pseudonocardiales</taxon>
        <taxon>Pseudonocardiaceae</taxon>
        <taxon>Haloechinothrix</taxon>
    </lineage>
</organism>
<protein>
    <submittedName>
        <fullName evidence="1">Uncharacterized protein</fullName>
    </submittedName>
</protein>
<dbReference type="EMBL" id="JACCKD010000004">
    <property type="protein sequence ID" value="MBA0126304.1"/>
    <property type="molecule type" value="Genomic_DNA"/>
</dbReference>
<comment type="caution">
    <text evidence="1">The sequence shown here is derived from an EMBL/GenBank/DDBJ whole genome shotgun (WGS) entry which is preliminary data.</text>
</comment>
<dbReference type="RefSeq" id="WP_180893143.1">
    <property type="nucleotide sequence ID" value="NZ_JACCKD010000004.1"/>
</dbReference>
<dbReference type="Proteomes" id="UP000582974">
    <property type="component" value="Unassembled WGS sequence"/>
</dbReference>